<evidence type="ECO:0000313" key="3">
    <source>
        <dbReference type="Proteomes" id="UP000807115"/>
    </source>
</evidence>
<evidence type="ECO:0000313" key="2">
    <source>
        <dbReference type="EMBL" id="KAG0521458.1"/>
    </source>
</evidence>
<protein>
    <submittedName>
        <fullName evidence="2">Uncharacterized protein</fullName>
    </submittedName>
</protein>
<evidence type="ECO:0000256" key="1">
    <source>
        <dbReference type="SAM" id="MobiDB-lite"/>
    </source>
</evidence>
<reference evidence="2" key="2">
    <citation type="submission" date="2020-10" db="EMBL/GenBank/DDBJ databases">
        <authorList>
            <person name="Cooper E.A."/>
            <person name="Brenton Z.W."/>
            <person name="Flinn B.S."/>
            <person name="Jenkins J."/>
            <person name="Shu S."/>
            <person name="Flowers D."/>
            <person name="Luo F."/>
            <person name="Wang Y."/>
            <person name="Xia P."/>
            <person name="Barry K."/>
            <person name="Daum C."/>
            <person name="Lipzen A."/>
            <person name="Yoshinaga Y."/>
            <person name="Schmutz J."/>
            <person name="Saski C."/>
            <person name="Vermerris W."/>
            <person name="Kresovich S."/>
        </authorList>
    </citation>
    <scope>NUCLEOTIDE SEQUENCE</scope>
</reference>
<feature type="region of interest" description="Disordered" evidence="1">
    <location>
        <begin position="1"/>
        <end position="123"/>
    </location>
</feature>
<feature type="compositionally biased region" description="Basic residues" evidence="1">
    <location>
        <begin position="65"/>
        <end position="76"/>
    </location>
</feature>
<dbReference type="EMBL" id="CM027687">
    <property type="protein sequence ID" value="KAG0521458.1"/>
    <property type="molecule type" value="Genomic_DNA"/>
</dbReference>
<gene>
    <name evidence="2" type="ORF">BDA96_08G162200</name>
</gene>
<proteinExistence type="predicted"/>
<feature type="compositionally biased region" description="Low complexity" evidence="1">
    <location>
        <begin position="53"/>
        <end position="64"/>
    </location>
</feature>
<sequence>MSLGVSSRHRPTPRLPSPRAAGPCGGSTSIPTPWPWGGGQTEVSGRRESVACSPSSTPWNTSSSARHRSSGHRRTAGARQVQSTRGRCLAWPYLTSRAPNPARPGDSQLHLGPMRSSCRRPRL</sequence>
<name>A0A921U7Q6_SORBI</name>
<dbReference type="Proteomes" id="UP000807115">
    <property type="component" value="Chromosome 8"/>
</dbReference>
<accession>A0A921U7Q6</accession>
<reference evidence="2" key="1">
    <citation type="journal article" date="2019" name="BMC Genomics">
        <title>A new reference genome for Sorghum bicolor reveals high levels of sequence similarity between sweet and grain genotypes: implications for the genetics of sugar metabolism.</title>
        <authorList>
            <person name="Cooper E.A."/>
            <person name="Brenton Z.W."/>
            <person name="Flinn B.S."/>
            <person name="Jenkins J."/>
            <person name="Shu S."/>
            <person name="Flowers D."/>
            <person name="Luo F."/>
            <person name="Wang Y."/>
            <person name="Xia P."/>
            <person name="Barry K."/>
            <person name="Daum C."/>
            <person name="Lipzen A."/>
            <person name="Yoshinaga Y."/>
            <person name="Schmutz J."/>
            <person name="Saski C."/>
            <person name="Vermerris W."/>
            <person name="Kresovich S."/>
        </authorList>
    </citation>
    <scope>NUCLEOTIDE SEQUENCE</scope>
</reference>
<dbReference type="AlphaFoldDB" id="A0A921U7Q6"/>
<comment type="caution">
    <text evidence="2">The sequence shown here is derived from an EMBL/GenBank/DDBJ whole genome shotgun (WGS) entry which is preliminary data.</text>
</comment>
<organism evidence="2 3">
    <name type="scientific">Sorghum bicolor</name>
    <name type="common">Sorghum</name>
    <name type="synonym">Sorghum vulgare</name>
    <dbReference type="NCBI Taxonomy" id="4558"/>
    <lineage>
        <taxon>Eukaryota</taxon>
        <taxon>Viridiplantae</taxon>
        <taxon>Streptophyta</taxon>
        <taxon>Embryophyta</taxon>
        <taxon>Tracheophyta</taxon>
        <taxon>Spermatophyta</taxon>
        <taxon>Magnoliopsida</taxon>
        <taxon>Liliopsida</taxon>
        <taxon>Poales</taxon>
        <taxon>Poaceae</taxon>
        <taxon>PACMAD clade</taxon>
        <taxon>Panicoideae</taxon>
        <taxon>Andropogonodae</taxon>
        <taxon>Andropogoneae</taxon>
        <taxon>Sorghinae</taxon>
        <taxon>Sorghum</taxon>
    </lineage>
</organism>